<proteinExistence type="predicted"/>
<reference evidence="2 3" key="1">
    <citation type="submission" date="2023-06" db="EMBL/GenBank/DDBJ databases">
        <title>Roseiconus lacunae JC819 isolated from Gulf of Mannar region, Tamil Nadu.</title>
        <authorList>
            <person name="Pk S."/>
            <person name="Ch S."/>
            <person name="Ch V.R."/>
        </authorList>
    </citation>
    <scope>NUCLEOTIDE SEQUENCE [LARGE SCALE GENOMIC DNA]</scope>
    <source>
        <strain evidence="2 3">JC819</strain>
    </source>
</reference>
<accession>A0ABT7PS44</accession>
<dbReference type="RefSeq" id="WP_149498110.1">
    <property type="nucleotide sequence ID" value="NZ_JAJMQV010000071.1"/>
</dbReference>
<keyword evidence="1" id="KW-0472">Membrane</keyword>
<protein>
    <recommendedName>
        <fullName evidence="4">VanZ-like domain-containing protein</fullName>
    </recommendedName>
</protein>
<organism evidence="2 3">
    <name type="scientific">Roseiconus lacunae</name>
    <dbReference type="NCBI Taxonomy" id="2605694"/>
    <lineage>
        <taxon>Bacteria</taxon>
        <taxon>Pseudomonadati</taxon>
        <taxon>Planctomycetota</taxon>
        <taxon>Planctomycetia</taxon>
        <taxon>Pirellulales</taxon>
        <taxon>Pirellulaceae</taxon>
        <taxon>Roseiconus</taxon>
    </lineage>
</organism>
<keyword evidence="3" id="KW-1185">Reference proteome</keyword>
<evidence type="ECO:0008006" key="4">
    <source>
        <dbReference type="Google" id="ProtNLM"/>
    </source>
</evidence>
<feature type="transmembrane region" description="Helical" evidence="1">
    <location>
        <begin position="118"/>
        <end position="138"/>
    </location>
</feature>
<keyword evidence="1" id="KW-1133">Transmembrane helix</keyword>
<sequence length="199" mass="22564">MKRHAVRPTDHQRFTIAWIWCIATLMLATYTLLKPSTSAQDLFGLPNSFVQWLDKNYNLRTFIMTFLIGIGPALCLAGQNYNRIRRIILTVILAVLVGLEFCQIAIPTRGFSWPDVFYTVGGVIVCEMLAIGIVLYWHGNGLEHLVFGSDRTAARNKRFFAWACIVLILMQLALVFGSSYLPNVSLAILPTWLAEWLRV</sequence>
<evidence type="ECO:0000313" key="3">
    <source>
        <dbReference type="Proteomes" id="UP001239462"/>
    </source>
</evidence>
<feature type="transmembrane region" description="Helical" evidence="1">
    <location>
        <begin position="57"/>
        <end position="75"/>
    </location>
</feature>
<dbReference type="Proteomes" id="UP001239462">
    <property type="component" value="Unassembled WGS sequence"/>
</dbReference>
<gene>
    <name evidence="2" type="ORF">QTN89_25990</name>
</gene>
<evidence type="ECO:0000256" key="1">
    <source>
        <dbReference type="SAM" id="Phobius"/>
    </source>
</evidence>
<comment type="caution">
    <text evidence="2">The sequence shown here is derived from an EMBL/GenBank/DDBJ whole genome shotgun (WGS) entry which is preliminary data.</text>
</comment>
<name>A0ABT7PS44_9BACT</name>
<feature type="transmembrane region" description="Helical" evidence="1">
    <location>
        <begin position="12"/>
        <end position="33"/>
    </location>
</feature>
<feature type="transmembrane region" description="Helical" evidence="1">
    <location>
        <begin position="87"/>
        <end position="106"/>
    </location>
</feature>
<keyword evidence="1" id="KW-0812">Transmembrane</keyword>
<evidence type="ECO:0000313" key="2">
    <source>
        <dbReference type="EMBL" id="MDM4018931.1"/>
    </source>
</evidence>
<dbReference type="EMBL" id="JASZZN010000028">
    <property type="protein sequence ID" value="MDM4018931.1"/>
    <property type="molecule type" value="Genomic_DNA"/>
</dbReference>
<feature type="transmembrane region" description="Helical" evidence="1">
    <location>
        <begin position="159"/>
        <end position="181"/>
    </location>
</feature>